<dbReference type="PROSITE" id="PS50893">
    <property type="entry name" value="ABC_TRANSPORTER_2"/>
    <property type="match status" value="1"/>
</dbReference>
<keyword evidence="7" id="KW-0614">Plasmid</keyword>
<evidence type="ECO:0000256" key="2">
    <source>
        <dbReference type="ARBA" id="ARBA00022448"/>
    </source>
</evidence>
<comment type="similarity">
    <text evidence="1">Belongs to the ABC transporter superfamily.</text>
</comment>
<dbReference type="GO" id="GO:0016887">
    <property type="term" value="F:ATP hydrolysis activity"/>
    <property type="evidence" value="ECO:0007669"/>
    <property type="project" value="InterPro"/>
</dbReference>
<evidence type="ECO:0000313" key="7">
    <source>
        <dbReference type="EMBL" id="ARR90408.1"/>
    </source>
</evidence>
<keyword evidence="5" id="KW-0029">Amino-acid transport</keyword>
<dbReference type="InterPro" id="IPR027417">
    <property type="entry name" value="P-loop_NTPase"/>
</dbReference>
<sequence>MSPSCTREKYCRKVASIKSKTTLGLLTFILVIKETRMLKISDYAVAYGQSQVISGLNLTLAEGEIVALVGRNGMGKTTLMKSLIGMIPSCAGELEFAGTNITGLLSYQRVQHGIGFVPQGRMVFSTMTVEENIKTGIRQSRSLQVPEYLYDYFPVLKEMRKRMAGNLSGGQQQQLVMARALAGKPKLLLLDEPTEGIQPSIIKEMAKILRKIRDAEGLTILVSEQVLSFVLDVSDKIVVIEKGNIVHQQARSGADEEQIASYLSV</sequence>
<geneLocation type="plasmid" evidence="7">
    <name>pKPN3-307_TypeC</name>
</geneLocation>
<evidence type="ECO:0000259" key="6">
    <source>
        <dbReference type="PROSITE" id="PS50893"/>
    </source>
</evidence>
<proteinExistence type="inferred from homology"/>
<keyword evidence="3" id="KW-0547">Nucleotide-binding</keyword>
<dbReference type="InterPro" id="IPR003439">
    <property type="entry name" value="ABC_transporter-like_ATP-bd"/>
</dbReference>
<dbReference type="Gene3D" id="3.40.50.300">
    <property type="entry name" value="P-loop containing nucleotide triphosphate hydrolases"/>
    <property type="match status" value="1"/>
</dbReference>
<dbReference type="NCBIfam" id="TIGR03410">
    <property type="entry name" value="urea_trans_UrtE"/>
    <property type="match status" value="1"/>
</dbReference>
<dbReference type="AlphaFoldDB" id="A0A2Z2GWV3"/>
<evidence type="ECO:0000256" key="3">
    <source>
        <dbReference type="ARBA" id="ARBA00022741"/>
    </source>
</evidence>
<dbReference type="CDD" id="cd03224">
    <property type="entry name" value="ABC_TM1139_LivF_branched"/>
    <property type="match status" value="1"/>
</dbReference>
<feature type="domain" description="ABC transporter" evidence="6">
    <location>
        <begin position="38"/>
        <end position="263"/>
    </location>
</feature>
<dbReference type="InterPro" id="IPR052156">
    <property type="entry name" value="BCAA_Transport_ATP-bd_LivF"/>
</dbReference>
<dbReference type="EMBL" id="KY271406">
    <property type="protein sequence ID" value="ARR90408.1"/>
    <property type="molecule type" value="Genomic_DNA"/>
</dbReference>
<protein>
    <submittedName>
        <fullName evidence="7">ABC transporter ATP-binding protein</fullName>
    </submittedName>
</protein>
<dbReference type="GO" id="GO:0015658">
    <property type="term" value="F:branched-chain amino acid transmembrane transporter activity"/>
    <property type="evidence" value="ECO:0007669"/>
    <property type="project" value="TreeGrafter"/>
</dbReference>
<evidence type="ECO:0000256" key="1">
    <source>
        <dbReference type="ARBA" id="ARBA00005417"/>
    </source>
</evidence>
<dbReference type="InterPro" id="IPR017780">
    <property type="entry name" value="ABC_transptr_urea_ATP-bd_UrtE"/>
</dbReference>
<reference evidence="7" key="1">
    <citation type="journal article" date="2017" name="Microb. Genom.">
        <title>Diversity, virulence, and antimicrobial resistance of the KPC-producing Klebsiella pneumoniae ST307 clone.</title>
        <authorList>
            <person name="Villa L."/>
            <person name="Feudi C."/>
            <person name="Fortini D."/>
            <person name="Brisse S."/>
            <person name="Passet V."/>
            <person name="Bonura C."/>
            <person name="Endimiani A."/>
            <person name="Mammina C."/>
            <person name="Ocampo A.M."/>
            <person name="Jimenez J.N."/>
            <person name="Doumith M."/>
            <person name="Woodford N."/>
            <person name="Hopkins K."/>
            <person name="Carattoli A."/>
        </authorList>
    </citation>
    <scope>NUCLEOTIDE SEQUENCE</scope>
    <source>
        <strain evidence="7">H150820806</strain>
        <plasmid evidence="7">pKPN3-307_TypeC</plasmid>
    </source>
</reference>
<dbReference type="SUPFAM" id="SSF52540">
    <property type="entry name" value="P-loop containing nucleoside triphosphate hydrolases"/>
    <property type="match status" value="1"/>
</dbReference>
<accession>A0A2Z2GWV3</accession>
<keyword evidence="4 7" id="KW-0067">ATP-binding</keyword>
<dbReference type="GO" id="GO:0005524">
    <property type="term" value="F:ATP binding"/>
    <property type="evidence" value="ECO:0007669"/>
    <property type="project" value="UniProtKB-KW"/>
</dbReference>
<dbReference type="InterPro" id="IPR003593">
    <property type="entry name" value="AAA+_ATPase"/>
</dbReference>
<dbReference type="SMART" id="SM00382">
    <property type="entry name" value="AAA"/>
    <property type="match status" value="1"/>
</dbReference>
<dbReference type="GO" id="GO:0015807">
    <property type="term" value="P:L-amino acid transport"/>
    <property type="evidence" value="ECO:0007669"/>
    <property type="project" value="TreeGrafter"/>
</dbReference>
<dbReference type="PANTHER" id="PTHR43820:SF5">
    <property type="entry name" value="HIGH-AFFINITY BRANCHED-CHAIN AMINO ACID TRANSPORT ATP-BINDING PROTEIN"/>
    <property type="match status" value="1"/>
</dbReference>
<keyword evidence="2" id="KW-0813">Transport</keyword>
<evidence type="ECO:0000256" key="5">
    <source>
        <dbReference type="ARBA" id="ARBA00022970"/>
    </source>
</evidence>
<dbReference type="PANTHER" id="PTHR43820">
    <property type="entry name" value="HIGH-AFFINITY BRANCHED-CHAIN AMINO ACID TRANSPORT ATP-BINDING PROTEIN LIVF"/>
    <property type="match status" value="1"/>
</dbReference>
<dbReference type="Pfam" id="PF00005">
    <property type="entry name" value="ABC_tran"/>
    <property type="match status" value="1"/>
</dbReference>
<evidence type="ECO:0000256" key="4">
    <source>
        <dbReference type="ARBA" id="ARBA00022840"/>
    </source>
</evidence>
<name>A0A2Z2GWV3_KLEPN</name>
<organism evidence="7">
    <name type="scientific">Klebsiella pneumoniae</name>
    <dbReference type="NCBI Taxonomy" id="573"/>
    <lineage>
        <taxon>Bacteria</taxon>
        <taxon>Pseudomonadati</taxon>
        <taxon>Pseudomonadota</taxon>
        <taxon>Gammaproteobacteria</taxon>
        <taxon>Enterobacterales</taxon>
        <taxon>Enterobacteriaceae</taxon>
        <taxon>Klebsiella/Raoultella group</taxon>
        <taxon>Klebsiella</taxon>
        <taxon>Klebsiella pneumoniae complex</taxon>
    </lineage>
</organism>